<dbReference type="InterPro" id="IPR016983">
    <property type="entry name" value="UCP031804"/>
</dbReference>
<dbReference type="RefSeq" id="WP_126539723.1">
    <property type="nucleotide sequence ID" value="NZ_BSPM01000002.1"/>
</dbReference>
<evidence type="ECO:0000256" key="3">
    <source>
        <dbReference type="ARBA" id="ARBA00022989"/>
    </source>
</evidence>
<feature type="domain" description="DUF1232" evidence="5">
    <location>
        <begin position="60"/>
        <end position="94"/>
    </location>
</feature>
<organism evidence="6 7">
    <name type="scientific">Oharaeibacter diazotrophicus</name>
    <dbReference type="NCBI Taxonomy" id="1920512"/>
    <lineage>
        <taxon>Bacteria</taxon>
        <taxon>Pseudomonadati</taxon>
        <taxon>Pseudomonadota</taxon>
        <taxon>Alphaproteobacteria</taxon>
        <taxon>Hyphomicrobiales</taxon>
        <taxon>Pleomorphomonadaceae</taxon>
        <taxon>Oharaeibacter</taxon>
    </lineage>
</organism>
<dbReference type="EMBL" id="SNXY01000008">
    <property type="protein sequence ID" value="TDP83964.1"/>
    <property type="molecule type" value="Genomic_DNA"/>
</dbReference>
<comment type="caution">
    <text evidence="6">The sequence shown here is derived from an EMBL/GenBank/DDBJ whole genome shotgun (WGS) entry which is preliminary data.</text>
</comment>
<dbReference type="AlphaFoldDB" id="A0A4R6RD10"/>
<dbReference type="Pfam" id="PF06803">
    <property type="entry name" value="DUF1232"/>
    <property type="match status" value="1"/>
</dbReference>
<reference evidence="6 7" key="1">
    <citation type="submission" date="2019-03" db="EMBL/GenBank/DDBJ databases">
        <title>Genomic Encyclopedia of Type Strains, Phase IV (KMG-IV): sequencing the most valuable type-strain genomes for metagenomic binning, comparative biology and taxonomic classification.</title>
        <authorList>
            <person name="Goeker M."/>
        </authorList>
    </citation>
    <scope>NUCLEOTIDE SEQUENCE [LARGE SCALE GENOMIC DNA]</scope>
    <source>
        <strain evidence="6 7">DSM 102969</strain>
    </source>
</reference>
<evidence type="ECO:0000256" key="1">
    <source>
        <dbReference type="ARBA" id="ARBA00004127"/>
    </source>
</evidence>
<proteinExistence type="predicted"/>
<gene>
    <name evidence="6" type="ORF">EDD54_2565</name>
</gene>
<keyword evidence="4" id="KW-0472">Membrane</keyword>
<evidence type="ECO:0000259" key="5">
    <source>
        <dbReference type="Pfam" id="PF06803"/>
    </source>
</evidence>
<evidence type="ECO:0000313" key="6">
    <source>
        <dbReference type="EMBL" id="TDP83964.1"/>
    </source>
</evidence>
<sequence length="126" mass="13774">MTARHFDDPEIIGPEAGRENRVRRDFFRVLRKAAARIPFVDELVAAYFCALDPATPTRVRASLLAALAYFVVPFDLVPDFLIGLGFTDDVGVLAATIAMVRAHITDRHREAAKAALADDPAGPRKG</sequence>
<dbReference type="InterPro" id="IPR010652">
    <property type="entry name" value="DUF1232"/>
</dbReference>
<name>A0A4R6RD10_9HYPH</name>
<evidence type="ECO:0000256" key="2">
    <source>
        <dbReference type="ARBA" id="ARBA00022692"/>
    </source>
</evidence>
<dbReference type="Proteomes" id="UP000294547">
    <property type="component" value="Unassembled WGS sequence"/>
</dbReference>
<keyword evidence="3" id="KW-1133">Transmembrane helix</keyword>
<dbReference type="OrthoDB" id="9813247at2"/>
<accession>A0A4R6RD10</accession>
<keyword evidence="7" id="KW-1185">Reference proteome</keyword>
<dbReference type="PIRSF" id="PIRSF031804">
    <property type="entry name" value="UCP031804"/>
    <property type="match status" value="1"/>
</dbReference>
<keyword evidence="2" id="KW-0812">Transmembrane</keyword>
<dbReference type="GO" id="GO:0012505">
    <property type="term" value="C:endomembrane system"/>
    <property type="evidence" value="ECO:0007669"/>
    <property type="project" value="UniProtKB-SubCell"/>
</dbReference>
<evidence type="ECO:0000256" key="4">
    <source>
        <dbReference type="ARBA" id="ARBA00023136"/>
    </source>
</evidence>
<protein>
    <submittedName>
        <fullName evidence="6">Uncharacterized membrane protein YkvA (DUF1232 family)</fullName>
    </submittedName>
</protein>
<evidence type="ECO:0000313" key="7">
    <source>
        <dbReference type="Proteomes" id="UP000294547"/>
    </source>
</evidence>
<comment type="subcellular location">
    <subcellularLocation>
        <location evidence="1">Endomembrane system</location>
        <topology evidence="1">Multi-pass membrane protein</topology>
    </subcellularLocation>
</comment>